<reference evidence="6 7" key="1">
    <citation type="submission" date="2013-12" db="EMBL/GenBank/DDBJ databases">
        <authorList>
            <consortium name="DOE Joint Genome Institute"/>
            <person name="Smidt H."/>
            <person name="Huntemann M."/>
            <person name="Han J."/>
            <person name="Chen A."/>
            <person name="Kyrpides N."/>
            <person name="Mavromatis K."/>
            <person name="Markowitz V."/>
            <person name="Palaniappan K."/>
            <person name="Ivanova N."/>
            <person name="Schaumberg A."/>
            <person name="Pati A."/>
            <person name="Liolios K."/>
            <person name="Nordberg H.P."/>
            <person name="Cantor M.N."/>
            <person name="Hua S.X."/>
            <person name="Woyke T."/>
        </authorList>
    </citation>
    <scope>NUCLEOTIDE SEQUENCE [LARGE SCALE GENOMIC DNA]</scope>
    <source>
        <strain evidence="7">DSM 15288</strain>
    </source>
</reference>
<dbReference type="Pfam" id="PF00005">
    <property type="entry name" value="ABC_tran"/>
    <property type="match status" value="1"/>
</dbReference>
<dbReference type="AlphaFoldDB" id="W0EAY4"/>
<dbReference type="KEGG" id="dmt:DESME_14095"/>
<dbReference type="PROSITE" id="PS50893">
    <property type="entry name" value="ABC_TRANSPORTER_2"/>
    <property type="match status" value="1"/>
</dbReference>
<dbReference type="PROSITE" id="PS00211">
    <property type="entry name" value="ABC_TRANSPORTER_1"/>
    <property type="match status" value="1"/>
</dbReference>
<sequence length="322" mass="35904">MSEILMDIQHLSKHFTVETNFLGKPVSVLKAVDDVSLAIQKGEAFGLVGESGCGKTTFGKILVNLYNPSNGKIFFEGKDLTALNEKARRSYCKDIQMIFQDPYASLNPRMTIGDIIAEPILINNLLPKDKVEERVIYLLNCVGLAQHQRNRYPHEFSGGQRQRVGIARALAVQPKLIVCDEPVSALDVSIQAQVLNLLDDLKEEFGLTYLFIAHGLNVVKHISDRVGVMYLGKLVEIAPKKELYANPMHPYTQALLSAIPNINPEKKKERIILEGDVPSPINPPAGCRFASRCFKAMDQCKENAPVLKEISPDHWVACHLFD</sequence>
<dbReference type="RefSeq" id="WP_006715706.1">
    <property type="nucleotide sequence ID" value="NZ_CP007032.1"/>
</dbReference>
<keyword evidence="7" id="KW-1185">Reference proteome</keyword>
<dbReference type="OrthoDB" id="9779287at2"/>
<accession>W0EAY4</accession>
<organism evidence="6 7">
    <name type="scientific">Desulfitobacterium metallireducens DSM 15288</name>
    <dbReference type="NCBI Taxonomy" id="871968"/>
    <lineage>
        <taxon>Bacteria</taxon>
        <taxon>Bacillati</taxon>
        <taxon>Bacillota</taxon>
        <taxon>Clostridia</taxon>
        <taxon>Eubacteriales</taxon>
        <taxon>Desulfitobacteriaceae</taxon>
        <taxon>Desulfitobacterium</taxon>
    </lineage>
</organism>
<dbReference type="Gene3D" id="3.40.50.300">
    <property type="entry name" value="P-loop containing nucleotide triphosphate hydrolases"/>
    <property type="match status" value="1"/>
</dbReference>
<dbReference type="NCBIfam" id="TIGR01727">
    <property type="entry name" value="oligo_HPY"/>
    <property type="match status" value="1"/>
</dbReference>
<dbReference type="STRING" id="871968.DESME_14095"/>
<name>W0EAY4_9FIRM</name>
<evidence type="ECO:0000313" key="6">
    <source>
        <dbReference type="EMBL" id="AHF08035.1"/>
    </source>
</evidence>
<dbReference type="Pfam" id="PF08352">
    <property type="entry name" value="oligo_HPY"/>
    <property type="match status" value="1"/>
</dbReference>
<evidence type="ECO:0000256" key="3">
    <source>
        <dbReference type="ARBA" id="ARBA00022741"/>
    </source>
</evidence>
<dbReference type="InterPro" id="IPR013563">
    <property type="entry name" value="Oligopep_ABC_C"/>
</dbReference>
<dbReference type="CDD" id="cd03257">
    <property type="entry name" value="ABC_NikE_OppD_transporters"/>
    <property type="match status" value="1"/>
</dbReference>
<dbReference type="PANTHER" id="PTHR43776:SF8">
    <property type="entry name" value="ABC TRANSPORTER, ATP-BINDING PROTEIN"/>
    <property type="match status" value="1"/>
</dbReference>
<evidence type="ECO:0000256" key="4">
    <source>
        <dbReference type="ARBA" id="ARBA00022840"/>
    </source>
</evidence>
<dbReference type="EMBL" id="CP007032">
    <property type="protein sequence ID" value="AHF08035.1"/>
    <property type="molecule type" value="Genomic_DNA"/>
</dbReference>
<proteinExistence type="inferred from homology"/>
<dbReference type="Proteomes" id="UP000010847">
    <property type="component" value="Chromosome"/>
</dbReference>
<dbReference type="GO" id="GO:0015833">
    <property type="term" value="P:peptide transport"/>
    <property type="evidence" value="ECO:0007669"/>
    <property type="project" value="InterPro"/>
</dbReference>
<dbReference type="SUPFAM" id="SSF52540">
    <property type="entry name" value="P-loop containing nucleoside triphosphate hydrolases"/>
    <property type="match status" value="1"/>
</dbReference>
<keyword evidence="4 6" id="KW-0067">ATP-binding</keyword>
<protein>
    <submittedName>
        <fullName evidence="6">Peptide ABC transporter ATP-binding protein</fullName>
    </submittedName>
</protein>
<dbReference type="HOGENOM" id="CLU_000604_1_23_9"/>
<evidence type="ECO:0000256" key="1">
    <source>
        <dbReference type="ARBA" id="ARBA00005417"/>
    </source>
</evidence>
<feature type="domain" description="ABC transporter" evidence="5">
    <location>
        <begin position="17"/>
        <end position="256"/>
    </location>
</feature>
<dbReference type="InterPro" id="IPR003439">
    <property type="entry name" value="ABC_transporter-like_ATP-bd"/>
</dbReference>
<dbReference type="NCBIfam" id="NF008453">
    <property type="entry name" value="PRK11308.1"/>
    <property type="match status" value="1"/>
</dbReference>
<gene>
    <name evidence="6" type="primary">dppF</name>
    <name evidence="6" type="ORF">DESME_14095</name>
</gene>
<dbReference type="FunFam" id="3.40.50.300:FF:000016">
    <property type="entry name" value="Oligopeptide ABC transporter ATP-binding component"/>
    <property type="match status" value="1"/>
</dbReference>
<dbReference type="GO" id="GO:0016887">
    <property type="term" value="F:ATP hydrolysis activity"/>
    <property type="evidence" value="ECO:0007669"/>
    <property type="project" value="InterPro"/>
</dbReference>
<dbReference type="InterPro" id="IPR050319">
    <property type="entry name" value="ABC_transp_ATP-bind"/>
</dbReference>
<evidence type="ECO:0000259" key="5">
    <source>
        <dbReference type="PROSITE" id="PS50893"/>
    </source>
</evidence>
<comment type="similarity">
    <text evidence="1">Belongs to the ABC transporter superfamily.</text>
</comment>
<dbReference type="eggNOG" id="COG4608">
    <property type="taxonomic scope" value="Bacteria"/>
</dbReference>
<keyword evidence="3" id="KW-0547">Nucleotide-binding</keyword>
<dbReference type="GO" id="GO:0055085">
    <property type="term" value="P:transmembrane transport"/>
    <property type="evidence" value="ECO:0007669"/>
    <property type="project" value="UniProtKB-ARBA"/>
</dbReference>
<keyword evidence="2" id="KW-0813">Transport</keyword>
<dbReference type="GO" id="GO:0005524">
    <property type="term" value="F:ATP binding"/>
    <property type="evidence" value="ECO:0007669"/>
    <property type="project" value="UniProtKB-KW"/>
</dbReference>
<dbReference type="InterPro" id="IPR003593">
    <property type="entry name" value="AAA+_ATPase"/>
</dbReference>
<evidence type="ECO:0000256" key="2">
    <source>
        <dbReference type="ARBA" id="ARBA00022448"/>
    </source>
</evidence>
<dbReference type="SMART" id="SM00382">
    <property type="entry name" value="AAA"/>
    <property type="match status" value="1"/>
</dbReference>
<dbReference type="InterPro" id="IPR027417">
    <property type="entry name" value="P-loop_NTPase"/>
</dbReference>
<dbReference type="PANTHER" id="PTHR43776">
    <property type="entry name" value="TRANSPORT ATP-BINDING PROTEIN"/>
    <property type="match status" value="1"/>
</dbReference>
<evidence type="ECO:0000313" key="7">
    <source>
        <dbReference type="Proteomes" id="UP000010847"/>
    </source>
</evidence>
<dbReference type="InterPro" id="IPR017871">
    <property type="entry name" value="ABC_transporter-like_CS"/>
</dbReference>